<dbReference type="InterPro" id="IPR036625">
    <property type="entry name" value="E3-bd_dom_sf"/>
</dbReference>
<dbReference type="InterPro" id="IPR050743">
    <property type="entry name" value="2-oxoacid_DH_E2_comp"/>
</dbReference>
<dbReference type="SUPFAM" id="SSF52777">
    <property type="entry name" value="CoA-dependent acyltransferases"/>
    <property type="match status" value="1"/>
</dbReference>
<dbReference type="PANTHER" id="PTHR43178">
    <property type="entry name" value="DIHYDROLIPOAMIDE ACETYLTRANSFERASE COMPONENT OF PYRUVATE DEHYDROGENASE COMPLEX"/>
    <property type="match status" value="1"/>
</dbReference>
<keyword evidence="15" id="KW-1185">Reference proteome</keyword>
<dbReference type="PROSITE" id="PS00189">
    <property type="entry name" value="LIPOYL"/>
    <property type="match status" value="1"/>
</dbReference>
<dbReference type="Pfam" id="PF00364">
    <property type="entry name" value="Biotin_lipoyl"/>
    <property type="match status" value="1"/>
</dbReference>
<dbReference type="FunFam" id="3.30.559.10:FF:000007">
    <property type="entry name" value="Dihydrolipoamide acetyltransferase component of pyruvate dehydrogenase complex"/>
    <property type="match status" value="1"/>
</dbReference>
<feature type="domain" description="Lipoyl-binding" evidence="12">
    <location>
        <begin position="3"/>
        <end position="78"/>
    </location>
</feature>
<dbReference type="RefSeq" id="WP_099474578.1">
    <property type="nucleotide sequence ID" value="NZ_CP041025.1"/>
</dbReference>
<dbReference type="InterPro" id="IPR003016">
    <property type="entry name" value="2-oxoA_DH_lipoyl-BS"/>
</dbReference>
<comment type="subunit">
    <text evidence="5">Forms a 24-polypeptide structural core with octahedral symmetry. Part of the 2-oxoglutarate dehydrogenase (OGDH) complex composed of E1 (2-oxoglutarate dehydrogenase), E2 (dihydrolipoamide succinyltransferase) and E3 (dihydrolipoamide dehydrogenase); the complex contains multiple copies of the three enzymatic components (E1, E2 and E3).</text>
</comment>
<feature type="domain" description="Peripheral subunit-binding (PSBD)" evidence="13">
    <location>
        <begin position="140"/>
        <end position="177"/>
    </location>
</feature>
<comment type="caution">
    <text evidence="14">The sequence shown here is derived from an EMBL/GenBank/DDBJ whole genome shotgun (WGS) entry which is preliminary data.</text>
</comment>
<evidence type="ECO:0000256" key="5">
    <source>
        <dbReference type="ARBA" id="ARBA00011666"/>
    </source>
</evidence>
<dbReference type="SUPFAM" id="SSF47005">
    <property type="entry name" value="Peripheral subunit-binding domain of 2-oxo acid dehydrogenase complex"/>
    <property type="match status" value="1"/>
</dbReference>
<dbReference type="GO" id="GO:0016407">
    <property type="term" value="F:acetyltransferase activity"/>
    <property type="evidence" value="ECO:0007669"/>
    <property type="project" value="TreeGrafter"/>
</dbReference>
<feature type="compositionally biased region" description="Low complexity" evidence="11">
    <location>
        <begin position="110"/>
        <end position="123"/>
    </location>
</feature>
<protein>
    <recommendedName>
        <fullName evidence="10">Dihydrolipoamide acetyltransferase component of pyruvate dehydrogenase complex</fullName>
        <ecNumber evidence="10">2.3.1.-</ecNumber>
    </recommendedName>
</protein>
<dbReference type="InterPro" id="IPR004167">
    <property type="entry name" value="PSBD"/>
</dbReference>
<evidence type="ECO:0000313" key="15">
    <source>
        <dbReference type="Proteomes" id="UP000229730"/>
    </source>
</evidence>
<dbReference type="InParanoid" id="A0A2G4YMT5"/>
<evidence type="ECO:0000256" key="3">
    <source>
        <dbReference type="ARBA" id="ARBA00005145"/>
    </source>
</evidence>
<evidence type="ECO:0000256" key="2">
    <source>
        <dbReference type="ARBA" id="ARBA00004052"/>
    </source>
</evidence>
<keyword evidence="6 10" id="KW-0808">Transferase</keyword>
<comment type="function">
    <text evidence="2">E2 component of the 2-oxoglutarate dehydrogenase (OGDH) complex which catalyzes the second step in the conversion of 2-oxoglutarate to succinyl-CoA and CO(2).</text>
</comment>
<dbReference type="Gene3D" id="4.10.320.10">
    <property type="entry name" value="E3-binding domain"/>
    <property type="match status" value="1"/>
</dbReference>
<dbReference type="Proteomes" id="UP000229730">
    <property type="component" value="Unassembled WGS sequence"/>
</dbReference>
<sequence length="423" mass="45569">MGQYYFNLPDLGEGIVEAEIAALHVQVGDIVTEDQPLIDMMTDKATVELPSPVDGKILSISGQPGEMVTVGTPMVVFEVEGAGNADTAPAEAPKTEEKTPEAAEVKTPEPVKAAPAPVAAKPKPVSPPKAPKAKTGDKPLASPAVRKRALEENIDLSQVPGSGPAGRISHQDLDDFIAAGGRISHGAKKARTGVEEIPVIGIRRKIAQQMELSKRSIPHYSYVEEVDVTEVEKLRNFMNANREEGQPKLSILPFIMMATLKGLEKFPECNAHYDAEQSMVRRFDGVHLGIATQTPNGLMVPVVSHAEVRDIWDMATEMMRVTSAGREGRASREELSGSTVTITSLGKIGGIVTTPVINHPEVSIIGVNKIVPRPMVINGSEIQIRQMMNLSSSFDHRVVDGFVAAELIQFIKGALEQPATLFM</sequence>
<dbReference type="Gene3D" id="3.30.559.10">
    <property type="entry name" value="Chloramphenicol acetyltransferase-like domain"/>
    <property type="match status" value="1"/>
</dbReference>
<comment type="pathway">
    <text evidence="3">Amino-acid degradation; L-lysine degradation via saccharopine pathway; glutaryl-CoA from L-lysine: step 6/6.</text>
</comment>
<evidence type="ECO:0000256" key="1">
    <source>
        <dbReference type="ARBA" id="ARBA00001938"/>
    </source>
</evidence>
<comment type="cofactor">
    <cofactor evidence="1 10">
        <name>(R)-lipoate</name>
        <dbReference type="ChEBI" id="CHEBI:83088"/>
    </cofactor>
</comment>
<evidence type="ECO:0000259" key="13">
    <source>
        <dbReference type="PROSITE" id="PS51826"/>
    </source>
</evidence>
<feature type="region of interest" description="Disordered" evidence="11">
    <location>
        <begin position="84"/>
        <end position="142"/>
    </location>
</feature>
<organism evidence="14 15">
    <name type="scientific">Paremcibacter congregatus</name>
    <dbReference type="NCBI Taxonomy" id="2043170"/>
    <lineage>
        <taxon>Bacteria</taxon>
        <taxon>Pseudomonadati</taxon>
        <taxon>Pseudomonadota</taxon>
        <taxon>Alphaproteobacteria</taxon>
        <taxon>Emcibacterales</taxon>
        <taxon>Emcibacteraceae</taxon>
        <taxon>Paremcibacter</taxon>
    </lineage>
</organism>
<dbReference type="InterPro" id="IPR011053">
    <property type="entry name" value="Single_hybrid_motif"/>
</dbReference>
<keyword evidence="7 10" id="KW-0450">Lipoyl</keyword>
<feature type="compositionally biased region" description="Basic and acidic residues" evidence="11">
    <location>
        <begin position="93"/>
        <end position="109"/>
    </location>
</feature>
<dbReference type="Gene3D" id="2.40.50.100">
    <property type="match status" value="1"/>
</dbReference>
<dbReference type="GO" id="GO:0031405">
    <property type="term" value="F:lipoic acid binding"/>
    <property type="evidence" value="ECO:0007669"/>
    <property type="project" value="TreeGrafter"/>
</dbReference>
<dbReference type="SUPFAM" id="SSF51230">
    <property type="entry name" value="Single hybrid motif"/>
    <property type="match status" value="1"/>
</dbReference>
<dbReference type="FunCoup" id="A0A2G4YMT5">
    <property type="interactions" value="535"/>
</dbReference>
<dbReference type="GO" id="GO:0005737">
    <property type="term" value="C:cytoplasm"/>
    <property type="evidence" value="ECO:0007669"/>
    <property type="project" value="TreeGrafter"/>
</dbReference>
<dbReference type="EC" id="2.3.1.-" evidence="10"/>
<evidence type="ECO:0000313" key="14">
    <source>
        <dbReference type="EMBL" id="PHZ83618.1"/>
    </source>
</evidence>
<evidence type="ECO:0000259" key="12">
    <source>
        <dbReference type="PROSITE" id="PS50968"/>
    </source>
</evidence>
<evidence type="ECO:0000256" key="11">
    <source>
        <dbReference type="SAM" id="MobiDB-lite"/>
    </source>
</evidence>
<accession>A0A2G4YMT5</accession>
<dbReference type="EMBL" id="PDEM01000031">
    <property type="protein sequence ID" value="PHZ83618.1"/>
    <property type="molecule type" value="Genomic_DNA"/>
</dbReference>
<evidence type="ECO:0000256" key="6">
    <source>
        <dbReference type="ARBA" id="ARBA00022679"/>
    </source>
</evidence>
<evidence type="ECO:0000256" key="7">
    <source>
        <dbReference type="ARBA" id="ARBA00022823"/>
    </source>
</evidence>
<dbReference type="InterPro" id="IPR001078">
    <property type="entry name" value="2-oxoacid_DH_actylTfrase"/>
</dbReference>
<dbReference type="AlphaFoldDB" id="A0A2G4YMT5"/>
<dbReference type="PROSITE" id="PS51826">
    <property type="entry name" value="PSBD"/>
    <property type="match status" value="1"/>
</dbReference>
<dbReference type="PROSITE" id="PS50968">
    <property type="entry name" value="BIOTINYL_LIPOYL"/>
    <property type="match status" value="1"/>
</dbReference>
<dbReference type="GO" id="GO:0004149">
    <property type="term" value="F:dihydrolipoyllysine-residue succinyltransferase activity"/>
    <property type="evidence" value="ECO:0007669"/>
    <property type="project" value="UniProtKB-EC"/>
</dbReference>
<comment type="similarity">
    <text evidence="4 10">Belongs to the 2-oxoacid dehydrogenase family.</text>
</comment>
<dbReference type="InterPro" id="IPR023213">
    <property type="entry name" value="CAT-like_dom_sf"/>
</dbReference>
<evidence type="ECO:0000256" key="10">
    <source>
        <dbReference type="RuleBase" id="RU003423"/>
    </source>
</evidence>
<name>A0A2G4YMT5_9PROT</name>
<keyword evidence="8 10" id="KW-0012">Acyltransferase</keyword>
<dbReference type="PANTHER" id="PTHR43178:SF5">
    <property type="entry name" value="LIPOAMIDE ACYLTRANSFERASE COMPONENT OF BRANCHED-CHAIN ALPHA-KETO ACID DEHYDROGENASE COMPLEX, MITOCHONDRIAL"/>
    <property type="match status" value="1"/>
</dbReference>
<comment type="catalytic activity">
    <reaction evidence="9">
        <text>N(6)-[(R)-dihydrolipoyl]-L-lysyl-[protein] + succinyl-CoA = N(6)-[(R)-S(8)-succinyldihydrolipoyl]-L-lysyl-[protein] + CoA</text>
        <dbReference type="Rhea" id="RHEA:15213"/>
        <dbReference type="Rhea" id="RHEA-COMP:10475"/>
        <dbReference type="Rhea" id="RHEA-COMP:20092"/>
        <dbReference type="ChEBI" id="CHEBI:57287"/>
        <dbReference type="ChEBI" id="CHEBI:57292"/>
        <dbReference type="ChEBI" id="CHEBI:83100"/>
        <dbReference type="ChEBI" id="CHEBI:83120"/>
        <dbReference type="EC" id="2.3.1.61"/>
    </reaction>
</comment>
<reference evidence="14 15" key="1">
    <citation type="submission" date="2017-10" db="EMBL/GenBank/DDBJ databases">
        <title>Frigbacter circumglobatus gen. nov. sp. nov., isolated from sediment cultured in situ.</title>
        <authorList>
            <person name="Zhao Z."/>
        </authorList>
    </citation>
    <scope>NUCLEOTIDE SEQUENCE [LARGE SCALE GENOMIC DNA]</scope>
    <source>
        <strain evidence="14 15">ZYL</strain>
    </source>
</reference>
<dbReference type="InterPro" id="IPR000089">
    <property type="entry name" value="Biotin_lipoyl"/>
</dbReference>
<evidence type="ECO:0000256" key="8">
    <source>
        <dbReference type="ARBA" id="ARBA00023315"/>
    </source>
</evidence>
<dbReference type="CDD" id="cd06849">
    <property type="entry name" value="lipoyl_domain"/>
    <property type="match status" value="1"/>
</dbReference>
<dbReference type="OrthoDB" id="9805770at2"/>
<proteinExistence type="inferred from homology"/>
<evidence type="ECO:0000256" key="4">
    <source>
        <dbReference type="ARBA" id="ARBA00007317"/>
    </source>
</evidence>
<gene>
    <name evidence="14" type="ORF">CRD36_14640</name>
</gene>
<evidence type="ECO:0000256" key="9">
    <source>
        <dbReference type="ARBA" id="ARBA00052761"/>
    </source>
</evidence>
<dbReference type="Pfam" id="PF02817">
    <property type="entry name" value="E3_binding"/>
    <property type="match status" value="1"/>
</dbReference>
<dbReference type="Pfam" id="PF00198">
    <property type="entry name" value="2-oxoacid_dh"/>
    <property type="match status" value="1"/>
</dbReference>